<feature type="compositionally biased region" description="Low complexity" evidence="1">
    <location>
        <begin position="131"/>
        <end position="141"/>
    </location>
</feature>
<dbReference type="PANTHER" id="PTHR36505:SF1">
    <property type="entry name" value="BLR1072 PROTEIN"/>
    <property type="match status" value="1"/>
</dbReference>
<feature type="compositionally biased region" description="Low complexity" evidence="1">
    <location>
        <begin position="148"/>
        <end position="163"/>
    </location>
</feature>
<dbReference type="Proteomes" id="UP000045285">
    <property type="component" value="Unassembled WGS sequence"/>
</dbReference>
<dbReference type="PANTHER" id="PTHR36505">
    <property type="entry name" value="BLR1072 PROTEIN"/>
    <property type="match status" value="1"/>
</dbReference>
<keyword evidence="2" id="KW-0732">Signal</keyword>
<name>A0A090DA53_MESPL</name>
<evidence type="ECO:0000256" key="1">
    <source>
        <dbReference type="SAM" id="MobiDB-lite"/>
    </source>
</evidence>
<organism evidence="4 5">
    <name type="scientific">Mesorhizobium plurifarium</name>
    <dbReference type="NCBI Taxonomy" id="69974"/>
    <lineage>
        <taxon>Bacteria</taxon>
        <taxon>Pseudomonadati</taxon>
        <taxon>Pseudomonadota</taxon>
        <taxon>Alphaproteobacteria</taxon>
        <taxon>Hyphomicrobiales</taxon>
        <taxon>Phyllobacteriaceae</taxon>
        <taxon>Mesorhizobium</taxon>
    </lineage>
</organism>
<feature type="signal peptide" evidence="2">
    <location>
        <begin position="1"/>
        <end position="23"/>
    </location>
</feature>
<dbReference type="InterPro" id="IPR011033">
    <property type="entry name" value="PRC_barrel-like_sf"/>
</dbReference>
<dbReference type="EMBL" id="CCMZ01000003">
    <property type="protein sequence ID" value="CDX11930.1"/>
    <property type="molecule type" value="Genomic_DNA"/>
</dbReference>
<feature type="domain" description="PRC-barrel" evidence="3">
    <location>
        <begin position="40"/>
        <end position="117"/>
    </location>
</feature>
<dbReference type="SUPFAM" id="SSF50346">
    <property type="entry name" value="PRC-barrel domain"/>
    <property type="match status" value="2"/>
</dbReference>
<evidence type="ECO:0000259" key="3">
    <source>
        <dbReference type="Pfam" id="PF05239"/>
    </source>
</evidence>
<dbReference type="InterPro" id="IPR027275">
    <property type="entry name" value="PRC-brl_dom"/>
</dbReference>
<gene>
    <name evidence="4" type="ORF">MPL3356_110242</name>
</gene>
<feature type="domain" description="PRC-barrel" evidence="3">
    <location>
        <begin position="178"/>
        <end position="258"/>
    </location>
</feature>
<sequence>MIRTILATTALATFVSLSNFAYAAQPATTQQAQAVPGRLASNIIGDKVYNGTGDKADNVGSVDDLLLGENGAVDSVIVSVGGFLGVGEKDVAIPFSAVKWADNDGGRRLVINATADDLKAKPSFDRKSYDTASANSAATTETRTDSMAAAPATTSTEPATTAAIGSKDKASMTPVDPGKIRAEELVGTTVYGANNAKVGEIGDVVLTKDGKVDAVIVDVGGFLGIGEKEVAVGMDKLSFMQDRSGSKYLYTNFTKDQLEAQPAYDKSTWAENRNSQRMIVQ</sequence>
<feature type="chain" id="PRO_5001853946" evidence="2">
    <location>
        <begin position="24"/>
        <end position="281"/>
    </location>
</feature>
<dbReference type="Pfam" id="PF05239">
    <property type="entry name" value="PRC"/>
    <property type="match status" value="2"/>
</dbReference>
<dbReference type="AlphaFoldDB" id="A0A090DA53"/>
<evidence type="ECO:0000256" key="2">
    <source>
        <dbReference type="SAM" id="SignalP"/>
    </source>
</evidence>
<reference evidence="5" key="1">
    <citation type="submission" date="2014-08" db="EMBL/GenBank/DDBJ databases">
        <authorList>
            <person name="Moulin L."/>
        </authorList>
    </citation>
    <scope>NUCLEOTIDE SEQUENCE [LARGE SCALE GENOMIC DNA]</scope>
</reference>
<dbReference type="Gene3D" id="2.30.30.240">
    <property type="entry name" value="PRC-barrel domain"/>
    <property type="match status" value="2"/>
</dbReference>
<evidence type="ECO:0000313" key="5">
    <source>
        <dbReference type="Proteomes" id="UP000045285"/>
    </source>
</evidence>
<feature type="region of interest" description="Disordered" evidence="1">
    <location>
        <begin position="125"/>
        <end position="175"/>
    </location>
</feature>
<evidence type="ECO:0000313" key="4">
    <source>
        <dbReference type="EMBL" id="CDX11930.1"/>
    </source>
</evidence>
<keyword evidence="5" id="KW-1185">Reference proteome</keyword>
<accession>A0A090DA53</accession>
<protein>
    <submittedName>
        <fullName evidence="4">PRC-barrel domain-containing protein</fullName>
    </submittedName>
</protein>
<proteinExistence type="predicted"/>